<proteinExistence type="predicted"/>
<dbReference type="OrthoDB" id="5801533at2"/>
<evidence type="ECO:0000313" key="1">
    <source>
        <dbReference type="EMBL" id="SMO63922.1"/>
    </source>
</evidence>
<dbReference type="RefSeq" id="WP_142662762.1">
    <property type="nucleotide sequence ID" value="NZ_FXTK01000005.1"/>
</dbReference>
<accession>A0A521CWY3</accession>
<reference evidence="1 2" key="1">
    <citation type="submission" date="2017-05" db="EMBL/GenBank/DDBJ databases">
        <authorList>
            <person name="Varghese N."/>
            <person name="Submissions S."/>
        </authorList>
    </citation>
    <scope>NUCLEOTIDE SEQUENCE [LARGE SCALE GENOMIC DNA]</scope>
    <source>
        <strain evidence="1 2">DSM 100094</strain>
    </source>
</reference>
<gene>
    <name evidence="1" type="ORF">SAMN06265221_105225</name>
</gene>
<dbReference type="Proteomes" id="UP000319014">
    <property type="component" value="Unassembled WGS sequence"/>
</dbReference>
<evidence type="ECO:0000313" key="2">
    <source>
        <dbReference type="Proteomes" id="UP000319014"/>
    </source>
</evidence>
<keyword evidence="2" id="KW-1185">Reference proteome</keyword>
<name>A0A521CWY3_9RHOB</name>
<sequence>MIMENAHSGVQRKVLGGFHRLWCFLFGFIYYAAKGAYGWAIVSFFTANGLLIGLPLWNRSIVVGHYENNGWRRVDRRIER</sequence>
<organism evidence="1 2">
    <name type="scientific">Paracoccus laeviglucosivorans</name>
    <dbReference type="NCBI Taxonomy" id="1197861"/>
    <lineage>
        <taxon>Bacteria</taxon>
        <taxon>Pseudomonadati</taxon>
        <taxon>Pseudomonadota</taxon>
        <taxon>Alphaproteobacteria</taxon>
        <taxon>Rhodobacterales</taxon>
        <taxon>Paracoccaceae</taxon>
        <taxon>Paracoccus</taxon>
    </lineage>
</organism>
<dbReference type="EMBL" id="FXTK01000005">
    <property type="protein sequence ID" value="SMO63922.1"/>
    <property type="molecule type" value="Genomic_DNA"/>
</dbReference>
<protein>
    <submittedName>
        <fullName evidence="1">Uncharacterized protein</fullName>
    </submittedName>
</protein>
<dbReference type="AlphaFoldDB" id="A0A521CWY3"/>